<dbReference type="SUPFAM" id="SSF47113">
    <property type="entry name" value="Histone-fold"/>
    <property type="match status" value="1"/>
</dbReference>
<dbReference type="EMBL" id="KN846954">
    <property type="protein sequence ID" value="KIV78373.1"/>
    <property type="molecule type" value="Genomic_DNA"/>
</dbReference>
<dbReference type="Proteomes" id="UP000053599">
    <property type="component" value="Unassembled WGS sequence"/>
</dbReference>
<sequence length="129" mass="14810">MTKHLGPDFDRSHVTAKNLKFEYFEPDRGSKTVVKSVKLKSERLVDIMDVLDNINFDTYKTGIDLNARSKETDAVTEALRKRPVLVHRFEDTNLCAIHAKRMTIQVKDIIKIESRSLKDFESLQLGADC</sequence>
<dbReference type="InterPro" id="IPR009072">
    <property type="entry name" value="Histone-fold"/>
</dbReference>
<evidence type="ECO:0000313" key="1">
    <source>
        <dbReference type="EMBL" id="KIV78373.1"/>
    </source>
</evidence>
<dbReference type="HOGENOM" id="CLU_1948830_0_0_1"/>
<gene>
    <name evidence="1" type="ORF">PV11_10095</name>
</gene>
<reference evidence="1 2" key="1">
    <citation type="submission" date="2015-01" db="EMBL/GenBank/DDBJ databases">
        <title>The Genome Sequence of Exophiala sideris CBS121828.</title>
        <authorList>
            <consortium name="The Broad Institute Genomics Platform"/>
            <person name="Cuomo C."/>
            <person name="de Hoog S."/>
            <person name="Gorbushina A."/>
            <person name="Stielow B."/>
            <person name="Teixiera M."/>
            <person name="Abouelleil A."/>
            <person name="Chapman S.B."/>
            <person name="Priest M."/>
            <person name="Young S.K."/>
            <person name="Wortman J."/>
            <person name="Nusbaum C."/>
            <person name="Birren B."/>
        </authorList>
    </citation>
    <scope>NUCLEOTIDE SEQUENCE [LARGE SCALE GENOMIC DNA]</scope>
    <source>
        <strain evidence="1 2">CBS 121828</strain>
    </source>
</reference>
<evidence type="ECO:0008006" key="3">
    <source>
        <dbReference type="Google" id="ProtNLM"/>
    </source>
</evidence>
<evidence type="ECO:0000313" key="2">
    <source>
        <dbReference type="Proteomes" id="UP000053599"/>
    </source>
</evidence>
<dbReference type="Gene3D" id="1.10.20.10">
    <property type="entry name" value="Histone, subunit A"/>
    <property type="match status" value="1"/>
</dbReference>
<accession>A0A0D1YU08</accession>
<organism evidence="1 2">
    <name type="scientific">Exophiala sideris</name>
    <dbReference type="NCBI Taxonomy" id="1016849"/>
    <lineage>
        <taxon>Eukaryota</taxon>
        <taxon>Fungi</taxon>
        <taxon>Dikarya</taxon>
        <taxon>Ascomycota</taxon>
        <taxon>Pezizomycotina</taxon>
        <taxon>Eurotiomycetes</taxon>
        <taxon>Chaetothyriomycetidae</taxon>
        <taxon>Chaetothyriales</taxon>
        <taxon>Herpotrichiellaceae</taxon>
        <taxon>Exophiala</taxon>
    </lineage>
</organism>
<dbReference type="GO" id="GO:0046982">
    <property type="term" value="F:protein heterodimerization activity"/>
    <property type="evidence" value="ECO:0007669"/>
    <property type="project" value="InterPro"/>
</dbReference>
<name>A0A0D1YU08_9EURO</name>
<protein>
    <recommendedName>
        <fullName evidence="3">Histone H2A/H2B/H3 domain-containing protein</fullName>
    </recommendedName>
</protein>
<dbReference type="AlphaFoldDB" id="A0A0D1YU08"/>
<proteinExistence type="predicted"/>